<organism evidence="2">
    <name type="scientific">Arundo donax</name>
    <name type="common">Giant reed</name>
    <name type="synonym">Donax arundinaceus</name>
    <dbReference type="NCBI Taxonomy" id="35708"/>
    <lineage>
        <taxon>Eukaryota</taxon>
        <taxon>Viridiplantae</taxon>
        <taxon>Streptophyta</taxon>
        <taxon>Embryophyta</taxon>
        <taxon>Tracheophyta</taxon>
        <taxon>Spermatophyta</taxon>
        <taxon>Magnoliopsida</taxon>
        <taxon>Liliopsida</taxon>
        <taxon>Poales</taxon>
        <taxon>Poaceae</taxon>
        <taxon>PACMAD clade</taxon>
        <taxon>Arundinoideae</taxon>
        <taxon>Arundineae</taxon>
        <taxon>Arundo</taxon>
    </lineage>
</organism>
<reference evidence="2" key="2">
    <citation type="journal article" date="2015" name="Data Brief">
        <title>Shoot transcriptome of the giant reed, Arundo donax.</title>
        <authorList>
            <person name="Barrero R.A."/>
            <person name="Guerrero F.D."/>
            <person name="Moolhuijzen P."/>
            <person name="Goolsby J.A."/>
            <person name="Tidwell J."/>
            <person name="Bellgard S.E."/>
            <person name="Bellgard M.I."/>
        </authorList>
    </citation>
    <scope>NUCLEOTIDE SEQUENCE</scope>
    <source>
        <tissue evidence="2">Shoot tissue taken approximately 20 cm above the soil surface</tissue>
    </source>
</reference>
<evidence type="ECO:0000313" key="2">
    <source>
        <dbReference type="EMBL" id="JAD66167.1"/>
    </source>
</evidence>
<name>A0A0A9C3S1_ARUDO</name>
<accession>A0A0A9C3S1</accession>
<sequence>MDPCRWESEQEVTARASYTTGSSDRAKWTRTGLGVG</sequence>
<evidence type="ECO:0000256" key="1">
    <source>
        <dbReference type="SAM" id="MobiDB-lite"/>
    </source>
</evidence>
<proteinExistence type="predicted"/>
<feature type="region of interest" description="Disordered" evidence="1">
    <location>
        <begin position="1"/>
        <end position="36"/>
    </location>
</feature>
<dbReference type="EMBL" id="GBRH01231728">
    <property type="protein sequence ID" value="JAD66167.1"/>
    <property type="molecule type" value="Transcribed_RNA"/>
</dbReference>
<protein>
    <submittedName>
        <fullName evidence="2">Uncharacterized protein</fullName>
    </submittedName>
</protein>
<dbReference type="AlphaFoldDB" id="A0A0A9C3S1"/>
<reference evidence="2" key="1">
    <citation type="submission" date="2014-09" db="EMBL/GenBank/DDBJ databases">
        <authorList>
            <person name="Magalhaes I.L.F."/>
            <person name="Oliveira U."/>
            <person name="Santos F.R."/>
            <person name="Vidigal T.H.D.A."/>
            <person name="Brescovit A.D."/>
            <person name="Santos A.J."/>
        </authorList>
    </citation>
    <scope>NUCLEOTIDE SEQUENCE</scope>
    <source>
        <tissue evidence="2">Shoot tissue taken approximately 20 cm above the soil surface</tissue>
    </source>
</reference>